<accession>A0ABR1MZU5</accession>
<dbReference type="EMBL" id="JBBPBF010000029">
    <property type="protein sequence ID" value="KAK7608467.1"/>
    <property type="molecule type" value="Genomic_DNA"/>
</dbReference>
<name>A0ABR1MZU5_9PEZI</name>
<feature type="region of interest" description="Disordered" evidence="1">
    <location>
        <begin position="481"/>
        <end position="529"/>
    </location>
</feature>
<gene>
    <name evidence="2" type="ORF">JOL62DRAFT_625741</name>
</gene>
<evidence type="ECO:0000313" key="3">
    <source>
        <dbReference type="Proteomes" id="UP001367316"/>
    </source>
</evidence>
<comment type="caution">
    <text evidence="2">The sequence shown here is derived from an EMBL/GenBank/DDBJ whole genome shotgun (WGS) entry which is preliminary data.</text>
</comment>
<dbReference type="PANTHER" id="PTHR37612">
    <property type="entry name" value="FIBROIN HEAVY CHAIN FIB-H LIKE PROTEIN"/>
    <property type="match status" value="1"/>
</dbReference>
<feature type="region of interest" description="Disordered" evidence="1">
    <location>
        <begin position="557"/>
        <end position="604"/>
    </location>
</feature>
<dbReference type="InterPro" id="IPR052258">
    <property type="entry name" value="Diverse_Func_Domain-Protein"/>
</dbReference>
<feature type="region of interest" description="Disordered" evidence="1">
    <location>
        <begin position="74"/>
        <end position="141"/>
    </location>
</feature>
<keyword evidence="3" id="KW-1185">Reference proteome</keyword>
<dbReference type="PANTHER" id="PTHR37612:SF20">
    <property type="entry name" value="PER-HEXAMER REPEAT PROTEIN 5-RELATED"/>
    <property type="match status" value="1"/>
</dbReference>
<evidence type="ECO:0000313" key="2">
    <source>
        <dbReference type="EMBL" id="KAK7608467.1"/>
    </source>
</evidence>
<reference evidence="2 3" key="1">
    <citation type="submission" date="2024-04" db="EMBL/GenBank/DDBJ databases">
        <title>Phyllosticta paracitricarpa is synonymous to the EU quarantine fungus P. citricarpa based on phylogenomic analyses.</title>
        <authorList>
            <consortium name="Lawrence Berkeley National Laboratory"/>
            <person name="Van ingen-buijs V.A."/>
            <person name="Van westerhoven A.C."/>
            <person name="Haridas S."/>
            <person name="Skiadas P."/>
            <person name="Martin F."/>
            <person name="Groenewald J.Z."/>
            <person name="Crous P.W."/>
            <person name="Seidl M.F."/>
        </authorList>
    </citation>
    <scope>NUCLEOTIDE SEQUENCE [LARGE SCALE GENOMIC DNA]</scope>
    <source>
        <strain evidence="2 3">CBS 141358</strain>
    </source>
</reference>
<dbReference type="Proteomes" id="UP001367316">
    <property type="component" value="Unassembled WGS sequence"/>
</dbReference>
<feature type="compositionally biased region" description="Gly residues" evidence="1">
    <location>
        <begin position="489"/>
        <end position="501"/>
    </location>
</feature>
<feature type="compositionally biased region" description="Gly residues" evidence="1">
    <location>
        <begin position="513"/>
        <end position="523"/>
    </location>
</feature>
<feature type="region of interest" description="Disordered" evidence="1">
    <location>
        <begin position="169"/>
        <end position="193"/>
    </location>
</feature>
<sequence length="604" mass="65923">MFIFDLSPVLSGEKKNLIGVLVTISQSSPHRLFTLHTQLPNAFRSILEGSHAPKKTHLIPIITRTIITATTKMADDETSQDPQQNFSEEYSEESSEKSSDDSTYESTEESPQGPPETPSAQQGRAPFNWIPRPMRPSERQERREFLDNILRSEGAVKRAHGALRATMETDGQDDAGGVEEHDRVEENDDLGSTWFGPALQPDPSYLQQWQQRQGIDPQPSPLMALFELYAQGESGIPVSGPDDQFVILGAERRRAHQIAAFSLVRGHQVFDLEEVQDENQLTLIYVHNVIVFDRHRGSQTTWLLLITGSTTLPEMQIIAVPSTAVTTITTTLDTEAKLLHSITVDGILHDAPSARTAAANGTRARRVVHTATNHLQLTRRFLPLTSPSLNAPQMHRWRAFVAHCSLGDVALNIVGERREVELRDLEFYDGEDDLGEEEGLAAWEAVRGRESDAPRGFGAASAAVEAAMQDGVQWVAWPQGEGDQEEAGNGEGPSGYGGQRGGQRRGADDGLGRGRGGYGGYQGRGQHSAYGTGYSRGYGRGYGNGYGRGYASGYGYVSRHGPRSDAGRGGGCGRGRGQDRERGGGSGSGSGFNLTARRAMERRR</sequence>
<evidence type="ECO:0000256" key="1">
    <source>
        <dbReference type="SAM" id="MobiDB-lite"/>
    </source>
</evidence>
<organism evidence="2 3">
    <name type="scientific">Phyllosticta paracitricarpa</name>
    <dbReference type="NCBI Taxonomy" id="2016321"/>
    <lineage>
        <taxon>Eukaryota</taxon>
        <taxon>Fungi</taxon>
        <taxon>Dikarya</taxon>
        <taxon>Ascomycota</taxon>
        <taxon>Pezizomycotina</taxon>
        <taxon>Dothideomycetes</taxon>
        <taxon>Dothideomycetes incertae sedis</taxon>
        <taxon>Botryosphaeriales</taxon>
        <taxon>Phyllostictaceae</taxon>
        <taxon>Phyllosticta</taxon>
    </lineage>
</organism>
<protein>
    <submittedName>
        <fullName evidence="2">Uncharacterized protein</fullName>
    </submittedName>
</protein>
<proteinExistence type="predicted"/>